<dbReference type="SUPFAM" id="SSF56112">
    <property type="entry name" value="Protein kinase-like (PK-like)"/>
    <property type="match status" value="1"/>
</dbReference>
<dbReference type="InterPro" id="IPR008266">
    <property type="entry name" value="Tyr_kinase_AS"/>
</dbReference>
<evidence type="ECO:0000256" key="15">
    <source>
        <dbReference type="ARBA" id="ARBA00049003"/>
    </source>
</evidence>
<accession>A0A6P3W1J1</accession>
<protein>
    <recommendedName>
        <fullName evidence="4">dual-specificity kinase</fullName>
        <ecNumber evidence="4">2.7.12.1</ecNumber>
    </recommendedName>
</protein>
<evidence type="ECO:0000313" key="22">
    <source>
        <dbReference type="RefSeq" id="XP_012687178.2"/>
    </source>
</evidence>
<keyword evidence="14" id="KW-0464">Manganese</keyword>
<evidence type="ECO:0000256" key="19">
    <source>
        <dbReference type="SAM" id="MobiDB-lite"/>
    </source>
</evidence>
<evidence type="ECO:0000256" key="2">
    <source>
        <dbReference type="ARBA" id="ARBA00001946"/>
    </source>
</evidence>
<keyword evidence="10" id="KW-0418">Kinase</keyword>
<evidence type="ECO:0000256" key="9">
    <source>
        <dbReference type="ARBA" id="ARBA00022741"/>
    </source>
</evidence>
<keyword evidence="8" id="KW-0479">Metal-binding</keyword>
<organism evidence="21 22">
    <name type="scientific">Clupea harengus</name>
    <name type="common">Atlantic herring</name>
    <dbReference type="NCBI Taxonomy" id="7950"/>
    <lineage>
        <taxon>Eukaryota</taxon>
        <taxon>Metazoa</taxon>
        <taxon>Chordata</taxon>
        <taxon>Craniata</taxon>
        <taxon>Vertebrata</taxon>
        <taxon>Euteleostomi</taxon>
        <taxon>Actinopterygii</taxon>
        <taxon>Neopterygii</taxon>
        <taxon>Teleostei</taxon>
        <taxon>Clupei</taxon>
        <taxon>Clupeiformes</taxon>
        <taxon>Clupeoidei</taxon>
        <taxon>Clupeidae</taxon>
        <taxon>Clupea</taxon>
    </lineage>
</organism>
<dbReference type="PROSITE" id="PS00109">
    <property type="entry name" value="PROTEIN_KINASE_TYR"/>
    <property type="match status" value="1"/>
</dbReference>
<comment type="cofactor">
    <cofactor evidence="1">
        <name>Mn(2+)</name>
        <dbReference type="ChEBI" id="CHEBI:29035"/>
    </cofactor>
</comment>
<dbReference type="GO" id="GO:0004713">
    <property type="term" value="F:protein tyrosine kinase activity"/>
    <property type="evidence" value="ECO:0007669"/>
    <property type="project" value="UniProtKB-KW"/>
</dbReference>
<feature type="domain" description="Protein kinase" evidence="20">
    <location>
        <begin position="58"/>
        <end position="314"/>
    </location>
</feature>
<dbReference type="GO" id="GO:0005524">
    <property type="term" value="F:ATP binding"/>
    <property type="evidence" value="ECO:0007669"/>
    <property type="project" value="UniProtKB-UniRule"/>
</dbReference>
<evidence type="ECO:0000256" key="3">
    <source>
        <dbReference type="ARBA" id="ARBA00005843"/>
    </source>
</evidence>
<evidence type="ECO:0000256" key="11">
    <source>
        <dbReference type="ARBA" id="ARBA00022840"/>
    </source>
</evidence>
<evidence type="ECO:0000256" key="7">
    <source>
        <dbReference type="ARBA" id="ARBA00022679"/>
    </source>
</evidence>
<feature type="compositionally biased region" description="Low complexity" evidence="19">
    <location>
        <begin position="540"/>
        <end position="549"/>
    </location>
</feature>
<evidence type="ECO:0000256" key="12">
    <source>
        <dbReference type="ARBA" id="ARBA00022842"/>
    </source>
</evidence>
<dbReference type="Pfam" id="PF07714">
    <property type="entry name" value="PK_Tyr_Ser-Thr"/>
    <property type="match status" value="1"/>
</dbReference>
<dbReference type="RefSeq" id="XP_012687178.2">
    <property type="nucleotide sequence ID" value="XM_012831724.3"/>
</dbReference>
<feature type="compositionally biased region" description="Basic and acidic residues" evidence="19">
    <location>
        <begin position="470"/>
        <end position="487"/>
    </location>
</feature>
<dbReference type="PROSITE" id="PS00107">
    <property type="entry name" value="PROTEIN_KINASE_ATP"/>
    <property type="match status" value="1"/>
</dbReference>
<feature type="region of interest" description="Disordered" evidence="19">
    <location>
        <begin position="532"/>
        <end position="580"/>
    </location>
</feature>
<evidence type="ECO:0000256" key="17">
    <source>
        <dbReference type="ARBA" id="ARBA00051680"/>
    </source>
</evidence>
<dbReference type="GO" id="GO:0004674">
    <property type="term" value="F:protein serine/threonine kinase activity"/>
    <property type="evidence" value="ECO:0007669"/>
    <property type="project" value="UniProtKB-KW"/>
</dbReference>
<keyword evidence="9 18" id="KW-0547">Nucleotide-binding</keyword>
<dbReference type="InterPro" id="IPR017441">
    <property type="entry name" value="Protein_kinase_ATP_BS"/>
</dbReference>
<dbReference type="KEGG" id="char:105903925"/>
<feature type="region of interest" description="Disordered" evidence="19">
    <location>
        <begin position="414"/>
        <end position="499"/>
    </location>
</feature>
<evidence type="ECO:0000256" key="4">
    <source>
        <dbReference type="ARBA" id="ARBA00013203"/>
    </source>
</evidence>
<dbReference type="GO" id="GO:0005737">
    <property type="term" value="C:cytoplasm"/>
    <property type="evidence" value="ECO:0007669"/>
    <property type="project" value="TreeGrafter"/>
</dbReference>
<dbReference type="Gene3D" id="3.30.200.20">
    <property type="entry name" value="Phosphorylase Kinase, domain 1"/>
    <property type="match status" value="1"/>
</dbReference>
<dbReference type="OrthoDB" id="20134at2759"/>
<evidence type="ECO:0000256" key="6">
    <source>
        <dbReference type="ARBA" id="ARBA00022553"/>
    </source>
</evidence>
<evidence type="ECO:0000256" key="18">
    <source>
        <dbReference type="PROSITE-ProRule" id="PRU10141"/>
    </source>
</evidence>
<evidence type="ECO:0000256" key="1">
    <source>
        <dbReference type="ARBA" id="ARBA00001936"/>
    </source>
</evidence>
<keyword evidence="7" id="KW-0808">Transferase</keyword>
<feature type="binding site" evidence="18">
    <location>
        <position position="87"/>
    </location>
    <ligand>
        <name>ATP</name>
        <dbReference type="ChEBI" id="CHEBI:30616"/>
    </ligand>
</feature>
<evidence type="ECO:0000256" key="13">
    <source>
        <dbReference type="ARBA" id="ARBA00023137"/>
    </source>
</evidence>
<dbReference type="AlphaFoldDB" id="A0A6P3W1J1"/>
<dbReference type="GO" id="GO:0030036">
    <property type="term" value="P:actin cytoskeleton organization"/>
    <property type="evidence" value="ECO:0007669"/>
    <property type="project" value="TreeGrafter"/>
</dbReference>
<keyword evidence="13" id="KW-0829">Tyrosine-protein kinase</keyword>
<dbReference type="EC" id="2.7.12.1" evidence="4"/>
<dbReference type="GO" id="GO:0051496">
    <property type="term" value="P:positive regulation of stress fiber assembly"/>
    <property type="evidence" value="ECO:0007669"/>
    <property type="project" value="TreeGrafter"/>
</dbReference>
<dbReference type="PANTHER" id="PTHR46485">
    <property type="entry name" value="LIM DOMAIN KINASE 1"/>
    <property type="match status" value="1"/>
</dbReference>
<feature type="compositionally biased region" description="Polar residues" evidence="19">
    <location>
        <begin position="353"/>
        <end position="371"/>
    </location>
</feature>
<feature type="compositionally biased region" description="Low complexity" evidence="19">
    <location>
        <begin position="561"/>
        <end position="577"/>
    </location>
</feature>
<dbReference type="PANTHER" id="PTHR46485:SF3">
    <property type="entry name" value="DUAL SPECIFICITY TESTIS-SPECIFIC PROTEIN KINASE 1"/>
    <property type="match status" value="1"/>
</dbReference>
<keyword evidence="11 18" id="KW-0067">ATP-binding</keyword>
<dbReference type="GO" id="GO:0046872">
    <property type="term" value="F:metal ion binding"/>
    <property type="evidence" value="ECO:0007669"/>
    <property type="project" value="UniProtKB-KW"/>
</dbReference>
<keyword evidence="21" id="KW-1185">Reference proteome</keyword>
<evidence type="ECO:0000256" key="14">
    <source>
        <dbReference type="ARBA" id="ARBA00023211"/>
    </source>
</evidence>
<gene>
    <name evidence="22" type="primary">LOC105903925</name>
</gene>
<evidence type="ECO:0000256" key="8">
    <source>
        <dbReference type="ARBA" id="ARBA00022723"/>
    </source>
</evidence>
<evidence type="ECO:0000259" key="20">
    <source>
        <dbReference type="PROSITE" id="PS50011"/>
    </source>
</evidence>
<evidence type="ECO:0000256" key="10">
    <source>
        <dbReference type="ARBA" id="ARBA00022777"/>
    </source>
</evidence>
<dbReference type="InterPro" id="IPR011009">
    <property type="entry name" value="Kinase-like_dom_sf"/>
</dbReference>
<comment type="cofactor">
    <cofactor evidence="2">
        <name>Mg(2+)</name>
        <dbReference type="ChEBI" id="CHEBI:18420"/>
    </cofactor>
</comment>
<feature type="compositionally biased region" description="Basic residues" evidence="19">
    <location>
        <begin position="419"/>
        <end position="431"/>
    </location>
</feature>
<comment type="catalytic activity">
    <reaction evidence="17">
        <text>L-tyrosyl-[protein] + ATP = O-phospho-L-tyrosyl-[protein] + ADP + H(+)</text>
        <dbReference type="Rhea" id="RHEA:10596"/>
        <dbReference type="Rhea" id="RHEA-COMP:10136"/>
        <dbReference type="Rhea" id="RHEA-COMP:20101"/>
        <dbReference type="ChEBI" id="CHEBI:15378"/>
        <dbReference type="ChEBI" id="CHEBI:30616"/>
        <dbReference type="ChEBI" id="CHEBI:46858"/>
        <dbReference type="ChEBI" id="CHEBI:61978"/>
        <dbReference type="ChEBI" id="CHEBI:456216"/>
        <dbReference type="EC" id="2.7.12.1"/>
    </reaction>
</comment>
<dbReference type="GO" id="GO:0005634">
    <property type="term" value="C:nucleus"/>
    <property type="evidence" value="ECO:0007669"/>
    <property type="project" value="TreeGrafter"/>
</dbReference>
<dbReference type="GO" id="GO:0004712">
    <property type="term" value="F:protein serine/threonine/tyrosine kinase activity"/>
    <property type="evidence" value="ECO:0007669"/>
    <property type="project" value="UniProtKB-EC"/>
</dbReference>
<evidence type="ECO:0000256" key="16">
    <source>
        <dbReference type="ARBA" id="ARBA00049308"/>
    </source>
</evidence>
<sequence>MDSPLNDCHLRTAVMDHDETGSESSEPPVHGIHGPNRIRPSSYRALRSAVSSLARIDDFFCEKIGSGFFSEVFKVQHRITGQVMALKMNTQASNKANMLREVQLMNRLCHPNILRFLGVCVHEGQLHALTEYINGGNLEQLLDSDMYLSWAVRMGLSLDIARGLQYLHSKGVFHRDLTSKNCLVRCENGLLTAVVGDFGLAEKIPTYSDGEEKQRLAVVGSPYWMAPEVLRGELYDEKVDVFAYGIILCEIIGRIEADPDILPRTEDFGLDVEAFEHMVGDCPQTLFNLAVSCCNMHAESRPSFSDLVIELERMEREEQRNDVPVVLEPITLDNSPYRRRNSSCCPGDKRLSRSQSDMLPPSAATTPSQAGTPARINPFSLRQDLNGGNIKLYDTPSKSVISLTFTLPPPHLEPCASPTRHRGHRPLRGPPRRCQSLPCTPEMGRPLSISQPRHLEPCSYNGEDTEEDGCLERDVEDRVTKEGKGEADSPSSAHEMGDSGIALEMVSLERLDEEEEDEEGAELKELCLTEPMDCTSSPDAAAGTANVAAPPGSRPLVKATSSSASSSSSSSFSSASSLQPNGLGLPVSNAPLSLPPLPRLDNNNISLPTGRLLGWGATNGYRTTTEPCGFSSEPQDEVISCPGCCLAGLTFPSVCLRGAAPTRQVGRVRRPYHNFGGGEVGVAATATASAAATATKGLLCRGAKGLTPPTPPCEPGLPLPEAQT</sequence>
<dbReference type="InterPro" id="IPR001245">
    <property type="entry name" value="Ser-Thr/Tyr_kinase_cat_dom"/>
</dbReference>
<comment type="catalytic activity">
    <reaction evidence="16">
        <text>L-threonyl-[protein] + ATP = O-phospho-L-threonyl-[protein] + ADP + H(+)</text>
        <dbReference type="Rhea" id="RHEA:46608"/>
        <dbReference type="Rhea" id="RHEA-COMP:11060"/>
        <dbReference type="Rhea" id="RHEA-COMP:11605"/>
        <dbReference type="ChEBI" id="CHEBI:15378"/>
        <dbReference type="ChEBI" id="CHEBI:30013"/>
        <dbReference type="ChEBI" id="CHEBI:30616"/>
        <dbReference type="ChEBI" id="CHEBI:61977"/>
        <dbReference type="ChEBI" id="CHEBI:456216"/>
        <dbReference type="EC" id="2.7.12.1"/>
    </reaction>
</comment>
<dbReference type="Gene3D" id="1.10.510.10">
    <property type="entry name" value="Transferase(Phosphotransferase) domain 1"/>
    <property type="match status" value="1"/>
</dbReference>
<dbReference type="GeneID" id="105903925"/>
<dbReference type="CDD" id="cd14155">
    <property type="entry name" value="PKc_TESK"/>
    <property type="match status" value="1"/>
</dbReference>
<dbReference type="PRINTS" id="PR00109">
    <property type="entry name" value="TYRKINASE"/>
</dbReference>
<reference evidence="22" key="1">
    <citation type="submission" date="2025-08" db="UniProtKB">
        <authorList>
            <consortium name="RefSeq"/>
        </authorList>
    </citation>
    <scope>IDENTIFICATION</scope>
</reference>
<dbReference type="InterPro" id="IPR000719">
    <property type="entry name" value="Prot_kinase_dom"/>
</dbReference>
<dbReference type="FunFam" id="1.10.510.10:FF:000202">
    <property type="entry name" value="Dual specificity testis-specific protein kinase 2"/>
    <property type="match status" value="1"/>
</dbReference>
<name>A0A6P3W1J1_CLUHA</name>
<comment type="similarity">
    <text evidence="3">Belongs to the protein kinase superfamily. TKL Ser/Thr protein kinase family.</text>
</comment>
<dbReference type="FunFam" id="3.30.200.20:FF:000134">
    <property type="entry name" value="Dual specificity testis-specific protein kinase 2"/>
    <property type="match status" value="1"/>
</dbReference>
<proteinExistence type="inferred from homology"/>
<keyword evidence="12" id="KW-0460">Magnesium</keyword>
<keyword evidence="6" id="KW-0597">Phosphoprotein</keyword>
<dbReference type="InterPro" id="IPR050940">
    <property type="entry name" value="Actin_reg-Ser/Thr_kinase"/>
</dbReference>
<dbReference type="Proteomes" id="UP000515152">
    <property type="component" value="Chromosome 22"/>
</dbReference>
<evidence type="ECO:0000313" key="21">
    <source>
        <dbReference type="Proteomes" id="UP000515152"/>
    </source>
</evidence>
<feature type="region of interest" description="Disordered" evidence="19">
    <location>
        <begin position="338"/>
        <end position="376"/>
    </location>
</feature>
<feature type="region of interest" description="Disordered" evidence="19">
    <location>
        <begin position="17"/>
        <end position="37"/>
    </location>
</feature>
<keyword evidence="5" id="KW-0723">Serine/threonine-protein kinase</keyword>
<dbReference type="PROSITE" id="PS50011">
    <property type="entry name" value="PROTEIN_KINASE_DOM"/>
    <property type="match status" value="1"/>
</dbReference>
<evidence type="ECO:0000256" key="5">
    <source>
        <dbReference type="ARBA" id="ARBA00022527"/>
    </source>
</evidence>
<comment type="catalytic activity">
    <reaction evidence="15">
        <text>L-seryl-[protein] + ATP = O-phospho-L-seryl-[protein] + ADP + H(+)</text>
        <dbReference type="Rhea" id="RHEA:17989"/>
        <dbReference type="Rhea" id="RHEA-COMP:9863"/>
        <dbReference type="Rhea" id="RHEA-COMP:11604"/>
        <dbReference type="ChEBI" id="CHEBI:15378"/>
        <dbReference type="ChEBI" id="CHEBI:29999"/>
        <dbReference type="ChEBI" id="CHEBI:30616"/>
        <dbReference type="ChEBI" id="CHEBI:83421"/>
        <dbReference type="ChEBI" id="CHEBI:456216"/>
        <dbReference type="EC" id="2.7.12.1"/>
    </reaction>
</comment>